<evidence type="ECO:0000256" key="3">
    <source>
        <dbReference type="ARBA" id="ARBA00022691"/>
    </source>
</evidence>
<comment type="caution">
    <text evidence="7">The sequence shown here is derived from an EMBL/GenBank/DDBJ whole genome shotgun (WGS) entry which is preliminary data.</text>
</comment>
<dbReference type="GO" id="GO:0032259">
    <property type="term" value="P:methylation"/>
    <property type="evidence" value="ECO:0007669"/>
    <property type="project" value="UniProtKB-KW"/>
</dbReference>
<name>A0A948RS12_UNCEI</name>
<dbReference type="SUPFAM" id="SSF53335">
    <property type="entry name" value="S-adenosyl-L-methionine-dependent methyltransferases"/>
    <property type="match status" value="1"/>
</dbReference>
<dbReference type="AlphaFoldDB" id="A0A948RS12"/>
<feature type="binding site" evidence="4">
    <location>
        <position position="167"/>
    </location>
    <ligand>
        <name>S-adenosyl-L-methionine</name>
        <dbReference type="ChEBI" id="CHEBI:59789"/>
    </ligand>
</feature>
<keyword evidence="2 4" id="KW-0808">Transferase</keyword>
<feature type="binding site" evidence="4">
    <location>
        <position position="215"/>
    </location>
    <ligand>
        <name>S-adenosyl-L-methionine</name>
        <dbReference type="ChEBI" id="CHEBI:59789"/>
    </ligand>
</feature>
<comment type="caution">
    <text evidence="4">Lacks conserved residue(s) required for the propagation of feature annotation.</text>
</comment>
<dbReference type="GO" id="GO:0102559">
    <property type="term" value="F:peptide chain release factor N(5)-glutamine methyltransferase activity"/>
    <property type="evidence" value="ECO:0007669"/>
    <property type="project" value="UniProtKB-EC"/>
</dbReference>
<dbReference type="Proteomes" id="UP000777784">
    <property type="component" value="Unassembled WGS sequence"/>
</dbReference>
<feature type="binding site" evidence="4">
    <location>
        <begin position="215"/>
        <end position="218"/>
    </location>
    <ligand>
        <name>substrate</name>
    </ligand>
</feature>
<organism evidence="7 8">
    <name type="scientific">Eiseniibacteriota bacterium</name>
    <dbReference type="NCBI Taxonomy" id="2212470"/>
    <lineage>
        <taxon>Bacteria</taxon>
        <taxon>Candidatus Eiseniibacteriota</taxon>
    </lineage>
</organism>
<dbReference type="PANTHER" id="PTHR18895:SF74">
    <property type="entry name" value="MTRF1L RELEASE FACTOR GLUTAMINE METHYLTRANSFERASE"/>
    <property type="match status" value="1"/>
</dbReference>
<dbReference type="InterPro" id="IPR019874">
    <property type="entry name" value="RF_methyltr_PrmC"/>
</dbReference>
<dbReference type="InterPro" id="IPR004556">
    <property type="entry name" value="HemK-like"/>
</dbReference>
<evidence type="ECO:0000259" key="5">
    <source>
        <dbReference type="Pfam" id="PF13847"/>
    </source>
</evidence>
<accession>A0A948RS12</accession>
<dbReference type="NCBIfam" id="TIGR00536">
    <property type="entry name" value="hemK_fam"/>
    <property type="match status" value="1"/>
</dbReference>
<dbReference type="Gene3D" id="1.10.8.10">
    <property type="entry name" value="DNA helicase RuvA subunit, C-terminal domain"/>
    <property type="match status" value="1"/>
</dbReference>
<dbReference type="InterPro" id="IPR050320">
    <property type="entry name" value="N5-glutamine_MTase"/>
</dbReference>
<dbReference type="GO" id="GO:0003676">
    <property type="term" value="F:nucleic acid binding"/>
    <property type="evidence" value="ECO:0007669"/>
    <property type="project" value="InterPro"/>
</dbReference>
<evidence type="ECO:0000259" key="6">
    <source>
        <dbReference type="Pfam" id="PF17827"/>
    </source>
</evidence>
<sequence length="310" mass="33896">MSGSTFQERLHMMEVSLRRIGAGNPRLEAELLFAHALRCTRISLLTGSERDITSDEERQLETLLDRRLFGEPLAYVLGTADFMGYILRVGPGVLIPRSETERLVEVVEEELGLAGAEPGGAPAPPLNDASGRLSSPPVRVLDVGTGSGAIPIALAMRNRNVQAMAIDISTEALAYARENVKTHDLCCRIRLLKSDLFRAIDESIPGEGFDAVISNPPYIPAPDMGQLPREIREHEPTLALDGGEQGTDYLMRLIAEAHRCLRPGGLLALEFSSEQAPAIQTAAKAQEIYHHIRIVKDLAGRDRFFLAQKG</sequence>
<dbReference type="HAMAP" id="MF_02126">
    <property type="entry name" value="RF_methyltr_PrmC"/>
    <property type="match status" value="1"/>
</dbReference>
<dbReference type="PANTHER" id="PTHR18895">
    <property type="entry name" value="HEMK METHYLTRANSFERASE"/>
    <property type="match status" value="1"/>
</dbReference>
<evidence type="ECO:0000313" key="7">
    <source>
        <dbReference type="EMBL" id="MBU2689541.1"/>
    </source>
</evidence>
<feature type="domain" description="Methyltransferase" evidence="5">
    <location>
        <begin position="138"/>
        <end position="289"/>
    </location>
</feature>
<gene>
    <name evidence="4 7" type="primary">prmC</name>
    <name evidence="7" type="ORF">KJ970_01315</name>
</gene>
<protein>
    <recommendedName>
        <fullName evidence="4">Release factor glutamine methyltransferase</fullName>
        <shortName evidence="4">RF MTase</shortName>
        <ecNumber evidence="4">2.1.1.297</ecNumber>
    </recommendedName>
    <alternativeName>
        <fullName evidence="4">N5-glutamine methyltransferase PrmC</fullName>
    </alternativeName>
    <alternativeName>
        <fullName evidence="4">Protein-(glutamine-N5) MTase PrmC</fullName>
    </alternativeName>
    <alternativeName>
        <fullName evidence="4">Protein-glutamine N-methyltransferase PrmC</fullName>
    </alternativeName>
</protein>
<dbReference type="InterPro" id="IPR025714">
    <property type="entry name" value="Methyltranfer_dom"/>
</dbReference>
<evidence type="ECO:0000256" key="2">
    <source>
        <dbReference type="ARBA" id="ARBA00022679"/>
    </source>
</evidence>
<dbReference type="NCBIfam" id="TIGR03534">
    <property type="entry name" value="RF_mod_PrmC"/>
    <property type="match status" value="1"/>
</dbReference>
<keyword evidence="1 4" id="KW-0489">Methyltransferase</keyword>
<comment type="catalytic activity">
    <reaction evidence="4">
        <text>L-glutaminyl-[peptide chain release factor] + S-adenosyl-L-methionine = N(5)-methyl-L-glutaminyl-[peptide chain release factor] + S-adenosyl-L-homocysteine + H(+)</text>
        <dbReference type="Rhea" id="RHEA:42896"/>
        <dbReference type="Rhea" id="RHEA-COMP:10271"/>
        <dbReference type="Rhea" id="RHEA-COMP:10272"/>
        <dbReference type="ChEBI" id="CHEBI:15378"/>
        <dbReference type="ChEBI" id="CHEBI:30011"/>
        <dbReference type="ChEBI" id="CHEBI:57856"/>
        <dbReference type="ChEBI" id="CHEBI:59789"/>
        <dbReference type="ChEBI" id="CHEBI:61891"/>
        <dbReference type="EC" id="2.1.1.297"/>
    </reaction>
</comment>
<reference evidence="7" key="1">
    <citation type="submission" date="2021-05" db="EMBL/GenBank/DDBJ databases">
        <title>Energy efficiency and biological interactions define the core microbiome of deep oligotrophic groundwater.</title>
        <authorList>
            <person name="Mehrshad M."/>
            <person name="Lopez-Fernandez M."/>
            <person name="Bell E."/>
            <person name="Bernier-Latmani R."/>
            <person name="Bertilsson S."/>
            <person name="Dopson M."/>
        </authorList>
    </citation>
    <scope>NUCLEOTIDE SEQUENCE</scope>
    <source>
        <strain evidence="7">Modern_marine.mb.64</strain>
    </source>
</reference>
<comment type="similarity">
    <text evidence="4">Belongs to the protein N5-glutamine methyltransferase family. PrmC subfamily.</text>
</comment>
<dbReference type="InterPro" id="IPR002052">
    <property type="entry name" value="DNA_methylase_N6_adenine_CS"/>
</dbReference>
<comment type="function">
    <text evidence="4">Methylates the class 1 translation termination release factors RF1/PrfA and RF2/PrfB on the glutamine residue of the universally conserved GGQ motif.</text>
</comment>
<evidence type="ECO:0000313" key="8">
    <source>
        <dbReference type="Proteomes" id="UP000777784"/>
    </source>
</evidence>
<dbReference type="Pfam" id="PF13847">
    <property type="entry name" value="Methyltransf_31"/>
    <property type="match status" value="1"/>
</dbReference>
<feature type="binding site" evidence="4">
    <location>
        <begin position="144"/>
        <end position="148"/>
    </location>
    <ligand>
        <name>S-adenosyl-L-methionine</name>
        <dbReference type="ChEBI" id="CHEBI:59789"/>
    </ligand>
</feature>
<dbReference type="PROSITE" id="PS00092">
    <property type="entry name" value="N6_MTASE"/>
    <property type="match status" value="1"/>
</dbReference>
<feature type="domain" description="Release factor glutamine methyltransferase N-terminal" evidence="6">
    <location>
        <begin position="12"/>
        <end position="78"/>
    </location>
</feature>
<dbReference type="CDD" id="cd02440">
    <property type="entry name" value="AdoMet_MTases"/>
    <property type="match status" value="1"/>
</dbReference>
<dbReference type="Pfam" id="PF17827">
    <property type="entry name" value="PrmC_N"/>
    <property type="match status" value="1"/>
</dbReference>
<dbReference type="InterPro" id="IPR040758">
    <property type="entry name" value="PrmC_N"/>
</dbReference>
<proteinExistence type="inferred from homology"/>
<evidence type="ECO:0000256" key="1">
    <source>
        <dbReference type="ARBA" id="ARBA00022603"/>
    </source>
</evidence>
<dbReference type="EMBL" id="JAHJDP010000011">
    <property type="protein sequence ID" value="MBU2689541.1"/>
    <property type="molecule type" value="Genomic_DNA"/>
</dbReference>
<dbReference type="EC" id="2.1.1.297" evidence="4"/>
<keyword evidence="3 4" id="KW-0949">S-adenosyl-L-methionine</keyword>
<evidence type="ECO:0000256" key="4">
    <source>
        <dbReference type="HAMAP-Rule" id="MF_02126"/>
    </source>
</evidence>
<dbReference type="Gene3D" id="3.40.50.150">
    <property type="entry name" value="Vaccinia Virus protein VP39"/>
    <property type="match status" value="1"/>
</dbReference>
<dbReference type="InterPro" id="IPR029063">
    <property type="entry name" value="SAM-dependent_MTases_sf"/>
</dbReference>